<dbReference type="Proteomes" id="UP001476798">
    <property type="component" value="Unassembled WGS sequence"/>
</dbReference>
<protein>
    <submittedName>
        <fullName evidence="2">Uncharacterized protein</fullName>
    </submittedName>
</protein>
<keyword evidence="3" id="KW-1185">Reference proteome</keyword>
<comment type="caution">
    <text evidence="2">The sequence shown here is derived from an EMBL/GenBank/DDBJ whole genome shotgun (WGS) entry which is preliminary data.</text>
</comment>
<evidence type="ECO:0000313" key="2">
    <source>
        <dbReference type="EMBL" id="MEQ2186556.1"/>
    </source>
</evidence>
<evidence type="ECO:0000256" key="1">
    <source>
        <dbReference type="SAM" id="MobiDB-lite"/>
    </source>
</evidence>
<reference evidence="2 3" key="1">
    <citation type="submission" date="2021-06" db="EMBL/GenBank/DDBJ databases">
        <authorList>
            <person name="Palmer J.M."/>
        </authorList>
    </citation>
    <scope>NUCLEOTIDE SEQUENCE [LARGE SCALE GENOMIC DNA]</scope>
    <source>
        <strain evidence="2 3">GA_2019</strain>
        <tissue evidence="2">Muscle</tissue>
    </source>
</reference>
<organism evidence="2 3">
    <name type="scientific">Goodea atripinnis</name>
    <dbReference type="NCBI Taxonomy" id="208336"/>
    <lineage>
        <taxon>Eukaryota</taxon>
        <taxon>Metazoa</taxon>
        <taxon>Chordata</taxon>
        <taxon>Craniata</taxon>
        <taxon>Vertebrata</taxon>
        <taxon>Euteleostomi</taxon>
        <taxon>Actinopterygii</taxon>
        <taxon>Neopterygii</taxon>
        <taxon>Teleostei</taxon>
        <taxon>Neoteleostei</taxon>
        <taxon>Acanthomorphata</taxon>
        <taxon>Ovalentaria</taxon>
        <taxon>Atherinomorphae</taxon>
        <taxon>Cyprinodontiformes</taxon>
        <taxon>Goodeidae</taxon>
        <taxon>Goodea</taxon>
    </lineage>
</organism>
<sequence>MEELRLEWVREKAGKYWPLQWKILPSAHQTPLWRVNLYTMNTFPNFFSTTIMEVLSREDKEAREKLWPLVKKAREEGKKSSFRGPSASINGKQIDHPDIV</sequence>
<evidence type="ECO:0000313" key="3">
    <source>
        <dbReference type="Proteomes" id="UP001476798"/>
    </source>
</evidence>
<accession>A0ABV0PSU9</accession>
<feature type="region of interest" description="Disordered" evidence="1">
    <location>
        <begin position="77"/>
        <end position="100"/>
    </location>
</feature>
<proteinExistence type="predicted"/>
<name>A0ABV0PSU9_9TELE</name>
<gene>
    <name evidence="2" type="ORF">GOODEAATRI_029787</name>
</gene>
<dbReference type="EMBL" id="JAHRIO010084469">
    <property type="protein sequence ID" value="MEQ2186556.1"/>
    <property type="molecule type" value="Genomic_DNA"/>
</dbReference>